<evidence type="ECO:0000256" key="4">
    <source>
        <dbReference type="ARBA" id="ARBA00023295"/>
    </source>
</evidence>
<proteinExistence type="inferred from homology"/>
<dbReference type="SUPFAM" id="SSF75005">
    <property type="entry name" value="Arabinanase/levansucrase/invertase"/>
    <property type="match status" value="1"/>
</dbReference>
<evidence type="ECO:0000256" key="7">
    <source>
        <dbReference type="SAM" id="MobiDB-lite"/>
    </source>
</evidence>
<dbReference type="InterPro" id="IPR006710">
    <property type="entry name" value="Glyco_hydro_43"/>
</dbReference>
<dbReference type="InterPro" id="IPR016828">
    <property type="entry name" value="Alpha-L-arabinofuranosidase"/>
</dbReference>
<evidence type="ECO:0000256" key="1">
    <source>
        <dbReference type="ARBA" id="ARBA00009865"/>
    </source>
</evidence>
<keyword evidence="9" id="KW-1185">Reference proteome</keyword>
<evidence type="ECO:0000256" key="2">
    <source>
        <dbReference type="ARBA" id="ARBA00022729"/>
    </source>
</evidence>
<comment type="similarity">
    <text evidence="1 6">Belongs to the glycosyl hydrolase 43 family.</text>
</comment>
<name>A0A9X4AKN0_9BACI</name>
<dbReference type="Pfam" id="PF04616">
    <property type="entry name" value="Glyco_hydro_43"/>
    <property type="match status" value="1"/>
</dbReference>
<dbReference type="InterPro" id="IPR023296">
    <property type="entry name" value="Glyco_hydro_beta-prop_sf"/>
</dbReference>
<feature type="compositionally biased region" description="Basic and acidic residues" evidence="7">
    <location>
        <begin position="240"/>
        <end position="250"/>
    </location>
</feature>
<evidence type="ECO:0000313" key="8">
    <source>
        <dbReference type="EMBL" id="MDC3421568.1"/>
    </source>
</evidence>
<dbReference type="GO" id="GO:0004553">
    <property type="term" value="F:hydrolase activity, hydrolyzing O-glycosyl compounds"/>
    <property type="evidence" value="ECO:0007669"/>
    <property type="project" value="InterPro"/>
</dbReference>
<keyword evidence="3 6" id="KW-0378">Hydrolase</keyword>
<protein>
    <submittedName>
        <fullName evidence="8">Glycoside hydrolase family 43 protein</fullName>
    </submittedName>
</protein>
<sequence>MKYEYTNPLIEQRADPYIYRHIDGHYYFTASVPEYNRIILRKSKTIQGLATAEEKVIWKAHESGAQSVHIWAPELHFQDGNWYMHYAAGGLDEDIWKIRPYVIENTSENPMEGDWAEKGMVQTSDKDDFSFTDFSLDATVFEHNDKSYYIWAQKENNISNLYMDELVNPWTIRGEPMLLSTPDYAWEKIGFWVNEGADVIKRNGKIFVTFSASATDDNYAIGLLSADEDSDMMDPASWSKHPEPVLKSNEETSQYGPGHSTFTVAEDGVTDILAYHARSYKEIDGNPLYDPNRHARVKVLKWNEDGTPNFGIPHGDGMVDGPIIDDN</sequence>
<gene>
    <name evidence="8" type="ORF">NC661_14435</name>
</gene>
<evidence type="ECO:0000256" key="5">
    <source>
        <dbReference type="PIRSR" id="PIRSR606710-2"/>
    </source>
</evidence>
<feature type="site" description="Important for catalytic activity, responsible for pKa modulation of the active site Glu and correct orientation of both the proton donor and substrate" evidence="5">
    <location>
        <position position="137"/>
    </location>
</feature>
<dbReference type="Proteomes" id="UP001145072">
    <property type="component" value="Unassembled WGS sequence"/>
</dbReference>
<keyword evidence="4 6" id="KW-0326">Glycosidase</keyword>
<dbReference type="PIRSF" id="PIRSF025414">
    <property type="entry name" value="Alpha-L-arabinofuranosidase"/>
    <property type="match status" value="1"/>
</dbReference>
<dbReference type="Gene3D" id="2.115.10.20">
    <property type="entry name" value="Glycosyl hydrolase domain, family 43"/>
    <property type="match status" value="1"/>
</dbReference>
<comment type="caution">
    <text evidence="8">The sequence shown here is derived from an EMBL/GenBank/DDBJ whole genome shotgun (WGS) entry which is preliminary data.</text>
</comment>
<feature type="region of interest" description="Disordered" evidence="7">
    <location>
        <begin position="234"/>
        <end position="258"/>
    </location>
</feature>
<organism evidence="8 9">
    <name type="scientific">Aquibacillus koreensis</name>
    <dbReference type="NCBI Taxonomy" id="279446"/>
    <lineage>
        <taxon>Bacteria</taxon>
        <taxon>Bacillati</taxon>
        <taxon>Bacillota</taxon>
        <taxon>Bacilli</taxon>
        <taxon>Bacillales</taxon>
        <taxon>Bacillaceae</taxon>
        <taxon>Aquibacillus</taxon>
    </lineage>
</organism>
<dbReference type="PANTHER" id="PTHR43817:SF1">
    <property type="entry name" value="HYDROLASE, FAMILY 43, PUTATIVE (AFU_ORTHOLOGUE AFUA_3G01660)-RELATED"/>
    <property type="match status" value="1"/>
</dbReference>
<evidence type="ECO:0000256" key="3">
    <source>
        <dbReference type="ARBA" id="ARBA00022801"/>
    </source>
</evidence>
<dbReference type="EMBL" id="JAMQJZ010000012">
    <property type="protein sequence ID" value="MDC3421568.1"/>
    <property type="molecule type" value="Genomic_DNA"/>
</dbReference>
<keyword evidence="2" id="KW-0732">Signal</keyword>
<dbReference type="RefSeq" id="WP_259870782.1">
    <property type="nucleotide sequence ID" value="NZ_JAMQJZ010000012.1"/>
</dbReference>
<dbReference type="GO" id="GO:0005975">
    <property type="term" value="P:carbohydrate metabolic process"/>
    <property type="evidence" value="ECO:0007669"/>
    <property type="project" value="InterPro"/>
</dbReference>
<dbReference type="CDD" id="cd18817">
    <property type="entry name" value="GH43f_LbAraf43-like"/>
    <property type="match status" value="1"/>
</dbReference>
<accession>A0A9X4AKN0</accession>
<dbReference type="PANTHER" id="PTHR43817">
    <property type="entry name" value="GLYCOSYL HYDROLASE"/>
    <property type="match status" value="1"/>
</dbReference>
<dbReference type="AlphaFoldDB" id="A0A9X4AKN0"/>
<reference evidence="8" key="1">
    <citation type="submission" date="2022-06" db="EMBL/GenBank/DDBJ databases">
        <title>Aquibacillus sp. a new bacterium isolated from soil saline samples.</title>
        <authorList>
            <person name="Galisteo C."/>
            <person name="De La Haba R."/>
            <person name="Sanchez-Porro C."/>
            <person name="Ventosa A."/>
        </authorList>
    </citation>
    <scope>NUCLEOTIDE SEQUENCE</scope>
    <source>
        <strain evidence="8">JCM 12387</strain>
    </source>
</reference>
<evidence type="ECO:0000256" key="6">
    <source>
        <dbReference type="RuleBase" id="RU361187"/>
    </source>
</evidence>
<evidence type="ECO:0000313" key="9">
    <source>
        <dbReference type="Proteomes" id="UP001145072"/>
    </source>
</evidence>